<proteinExistence type="predicted"/>
<evidence type="ECO:0000256" key="6">
    <source>
        <dbReference type="ARBA" id="ARBA00022840"/>
    </source>
</evidence>
<protein>
    <recommendedName>
        <fullName evidence="1">non-specific serine/threonine protein kinase</fullName>
        <ecNumber evidence="1">2.7.11.1</ecNumber>
    </recommendedName>
</protein>
<evidence type="ECO:0000256" key="8">
    <source>
        <dbReference type="ARBA" id="ARBA00048679"/>
    </source>
</evidence>
<evidence type="ECO:0000256" key="2">
    <source>
        <dbReference type="ARBA" id="ARBA00022527"/>
    </source>
</evidence>
<dbReference type="SUPFAM" id="SSF56112">
    <property type="entry name" value="Protein kinase-like (PK-like)"/>
    <property type="match status" value="1"/>
</dbReference>
<reference evidence="9 10" key="1">
    <citation type="submission" date="2023-05" db="EMBL/GenBank/DDBJ databases">
        <title>B98-5 Cell Line De Novo Hybrid Assembly: An Optical Mapping Approach.</title>
        <authorList>
            <person name="Kananen K."/>
            <person name="Auerbach J.A."/>
            <person name="Kautto E."/>
            <person name="Blachly J.S."/>
        </authorList>
    </citation>
    <scope>NUCLEOTIDE SEQUENCE [LARGE SCALE GENOMIC DNA]</scope>
    <source>
        <strain evidence="9">B95-8</strain>
        <tissue evidence="9">Cell line</tissue>
    </source>
</reference>
<dbReference type="EMBL" id="JASSZA010000017">
    <property type="protein sequence ID" value="KAK2090311.1"/>
    <property type="molecule type" value="Genomic_DNA"/>
</dbReference>
<evidence type="ECO:0000256" key="3">
    <source>
        <dbReference type="ARBA" id="ARBA00022679"/>
    </source>
</evidence>
<sequence>MSMGRDLDYKIQEYKEAGKLFPENQIIEWFIQLLLGVDYMHERDETDLKIEVSKYDCGRRCPTADLKVEKQREVVSGVTGDSCFLLVLTS</sequence>
<name>A0ABQ9TZV8_SAGOE</name>
<gene>
    <name evidence="9" type="ORF">P7K49_031567</name>
</gene>
<evidence type="ECO:0000313" key="9">
    <source>
        <dbReference type="EMBL" id="KAK2090311.1"/>
    </source>
</evidence>
<dbReference type="InterPro" id="IPR011009">
    <property type="entry name" value="Kinase-like_dom_sf"/>
</dbReference>
<keyword evidence="10" id="KW-1185">Reference proteome</keyword>
<keyword evidence="6" id="KW-0067">ATP-binding</keyword>
<keyword evidence="2" id="KW-0723">Serine/threonine-protein kinase</keyword>
<dbReference type="InterPro" id="IPR051131">
    <property type="entry name" value="NEK_Ser/Thr_kinase_NIMA"/>
</dbReference>
<comment type="caution">
    <text evidence="9">The sequence shown here is derived from an EMBL/GenBank/DDBJ whole genome shotgun (WGS) entry which is preliminary data.</text>
</comment>
<organism evidence="9 10">
    <name type="scientific">Saguinus oedipus</name>
    <name type="common">Cotton-top tamarin</name>
    <name type="synonym">Oedipomidas oedipus</name>
    <dbReference type="NCBI Taxonomy" id="9490"/>
    <lineage>
        <taxon>Eukaryota</taxon>
        <taxon>Metazoa</taxon>
        <taxon>Chordata</taxon>
        <taxon>Craniata</taxon>
        <taxon>Vertebrata</taxon>
        <taxon>Euteleostomi</taxon>
        <taxon>Mammalia</taxon>
        <taxon>Eutheria</taxon>
        <taxon>Euarchontoglires</taxon>
        <taxon>Primates</taxon>
        <taxon>Haplorrhini</taxon>
        <taxon>Platyrrhini</taxon>
        <taxon>Cebidae</taxon>
        <taxon>Callitrichinae</taxon>
        <taxon>Saguinus</taxon>
    </lineage>
</organism>
<keyword evidence="3" id="KW-0808">Transferase</keyword>
<dbReference type="EC" id="2.7.11.1" evidence="1"/>
<evidence type="ECO:0000256" key="7">
    <source>
        <dbReference type="ARBA" id="ARBA00047899"/>
    </source>
</evidence>
<evidence type="ECO:0000256" key="4">
    <source>
        <dbReference type="ARBA" id="ARBA00022741"/>
    </source>
</evidence>
<dbReference type="Gene3D" id="1.10.510.10">
    <property type="entry name" value="Transferase(Phosphotransferase) domain 1"/>
    <property type="match status" value="1"/>
</dbReference>
<keyword evidence="4" id="KW-0547">Nucleotide-binding</keyword>
<comment type="catalytic activity">
    <reaction evidence="7">
        <text>L-threonyl-[protein] + ATP = O-phospho-L-threonyl-[protein] + ADP + H(+)</text>
        <dbReference type="Rhea" id="RHEA:46608"/>
        <dbReference type="Rhea" id="RHEA-COMP:11060"/>
        <dbReference type="Rhea" id="RHEA-COMP:11605"/>
        <dbReference type="ChEBI" id="CHEBI:15378"/>
        <dbReference type="ChEBI" id="CHEBI:30013"/>
        <dbReference type="ChEBI" id="CHEBI:30616"/>
        <dbReference type="ChEBI" id="CHEBI:61977"/>
        <dbReference type="ChEBI" id="CHEBI:456216"/>
        <dbReference type="EC" id="2.7.11.1"/>
    </reaction>
</comment>
<dbReference type="Proteomes" id="UP001266305">
    <property type="component" value="Unassembled WGS sequence"/>
</dbReference>
<dbReference type="PANTHER" id="PTHR44899:SF8">
    <property type="entry name" value="NIMA-RELATED KINASE 11"/>
    <property type="match status" value="1"/>
</dbReference>
<evidence type="ECO:0000313" key="10">
    <source>
        <dbReference type="Proteomes" id="UP001266305"/>
    </source>
</evidence>
<evidence type="ECO:0000256" key="5">
    <source>
        <dbReference type="ARBA" id="ARBA00022777"/>
    </source>
</evidence>
<evidence type="ECO:0000256" key="1">
    <source>
        <dbReference type="ARBA" id="ARBA00012513"/>
    </source>
</evidence>
<keyword evidence="5" id="KW-0418">Kinase</keyword>
<dbReference type="PANTHER" id="PTHR44899">
    <property type="entry name" value="CAMK FAMILY PROTEIN KINASE"/>
    <property type="match status" value="1"/>
</dbReference>
<comment type="catalytic activity">
    <reaction evidence="8">
        <text>L-seryl-[protein] + ATP = O-phospho-L-seryl-[protein] + ADP + H(+)</text>
        <dbReference type="Rhea" id="RHEA:17989"/>
        <dbReference type="Rhea" id="RHEA-COMP:9863"/>
        <dbReference type="Rhea" id="RHEA-COMP:11604"/>
        <dbReference type="ChEBI" id="CHEBI:15378"/>
        <dbReference type="ChEBI" id="CHEBI:29999"/>
        <dbReference type="ChEBI" id="CHEBI:30616"/>
        <dbReference type="ChEBI" id="CHEBI:83421"/>
        <dbReference type="ChEBI" id="CHEBI:456216"/>
        <dbReference type="EC" id="2.7.11.1"/>
    </reaction>
</comment>
<accession>A0ABQ9TZV8</accession>